<keyword evidence="2 11" id="KW-0813">Transport</keyword>
<dbReference type="AlphaFoldDB" id="B0T4R6"/>
<organism evidence="16">
    <name type="scientific">Caulobacter sp. (strain K31)</name>
    <dbReference type="NCBI Taxonomy" id="366602"/>
    <lineage>
        <taxon>Bacteria</taxon>
        <taxon>Pseudomonadati</taxon>
        <taxon>Pseudomonadota</taxon>
        <taxon>Alphaproteobacteria</taxon>
        <taxon>Caulobacterales</taxon>
        <taxon>Caulobacteraceae</taxon>
        <taxon>Caulobacter</taxon>
    </lineage>
</organism>
<feature type="domain" description="TonB-dependent receptor-like beta-barrel" evidence="14">
    <location>
        <begin position="335"/>
        <end position="765"/>
    </location>
</feature>
<keyword evidence="5 11" id="KW-0812">Transmembrane</keyword>
<dbReference type="PROSITE" id="PS52016">
    <property type="entry name" value="TONB_DEPENDENT_REC_3"/>
    <property type="match status" value="1"/>
</dbReference>
<feature type="domain" description="TonB-dependent receptor plug" evidence="15">
    <location>
        <begin position="57"/>
        <end position="164"/>
    </location>
</feature>
<evidence type="ECO:0000256" key="9">
    <source>
        <dbReference type="ARBA" id="ARBA00023136"/>
    </source>
</evidence>
<evidence type="ECO:0000256" key="7">
    <source>
        <dbReference type="ARBA" id="ARBA00023065"/>
    </source>
</evidence>
<evidence type="ECO:0000256" key="6">
    <source>
        <dbReference type="ARBA" id="ARBA00023004"/>
    </source>
</evidence>
<evidence type="ECO:0000259" key="15">
    <source>
        <dbReference type="Pfam" id="PF07715"/>
    </source>
</evidence>
<evidence type="ECO:0000256" key="10">
    <source>
        <dbReference type="ARBA" id="ARBA00023237"/>
    </source>
</evidence>
<evidence type="ECO:0000256" key="5">
    <source>
        <dbReference type="ARBA" id="ARBA00022692"/>
    </source>
</evidence>
<sequence length="817" mass="86411" precursor="true">MIITKTGVSCAALAWALASWLSPAAFAQTQTQPAPEAATAVDDVVVTARRRDEAPISVPVSVTVLGAAQLKMLAVDSLQDLRAVTPGISVGEVSGGVGGTVALRGVGTTAGSNPTFEQTVAINVDGVQLSRGGAVRVGQIDMEKIEVLRGPQALFFGKNSPAGVISITTADPTSTFESEVRGGYEFNANERQLEATISGPLTTTLGARLVVYGSDMDGWRDNTADAAAAAANAIRPGSVTGSTRSGPQQKFFFTRGTLKWRPNDAFDARLKLSYADNKGIGYNQAGGFQRIYCPSGAPQLAPQSTALNGGAANPALAAALSVDNCRADATYANGNINPAFLVGSPEGFTDPDGAGNYSQQLYSLEMNYRPNDWLALTSVTSWAKNEDFRADTYAVAPSDAVAANDFTGNTGYTQFTQEVRLASKLSGPVNFLVGAFYEDSDLETYTRNILAGAPLFLHNIDGTTQSVFGQGIWDITGKLELAGGLRWSKEAKDFAVSRNGAPQPVSPDSADFKNTSPEVTLTWRPTERLTLYGAYKQGFKSGGFAAATNTGAAFTTPLNALYLPESAEGFEGGLKALLFDGALRLNTAAYDYDYTNLQVNSLDNSSGVPVIRVNNAGAATVKGVEGDFTLKLAGAPGLTIRGAANYNDAKYANFLATCYIGQTVADGCNLLLNPLTGRYTGQQLAGHRLVNAPEWTGSLGGAYTGKTFIEGIDWGMNVDGLYKSRYNPHPELHPGAQQDGVIFLNADVRVFRDDHRWELALIGRNLTEEYRVDVASNVPQTGVATRTGSALTGGLADLSGNVNRGREVMLQLTFRPF</sequence>
<keyword evidence="6" id="KW-0408">Iron</keyword>
<dbReference type="SUPFAM" id="SSF56935">
    <property type="entry name" value="Porins"/>
    <property type="match status" value="1"/>
</dbReference>
<dbReference type="Pfam" id="PF07715">
    <property type="entry name" value="Plug"/>
    <property type="match status" value="1"/>
</dbReference>
<keyword evidence="9 11" id="KW-0472">Membrane</keyword>
<keyword evidence="3 11" id="KW-1134">Transmembrane beta strand</keyword>
<evidence type="ECO:0000256" key="1">
    <source>
        <dbReference type="ARBA" id="ARBA00004571"/>
    </source>
</evidence>
<dbReference type="eggNOG" id="COG4774">
    <property type="taxonomic scope" value="Bacteria"/>
</dbReference>
<feature type="signal peptide" evidence="13">
    <location>
        <begin position="1"/>
        <end position="27"/>
    </location>
</feature>
<dbReference type="PANTHER" id="PTHR32552:SF81">
    <property type="entry name" value="TONB-DEPENDENT OUTER MEMBRANE RECEPTOR"/>
    <property type="match status" value="1"/>
</dbReference>
<dbReference type="InterPro" id="IPR039426">
    <property type="entry name" value="TonB-dep_rcpt-like"/>
</dbReference>
<dbReference type="InterPro" id="IPR000531">
    <property type="entry name" value="Beta-barrel_TonB"/>
</dbReference>
<comment type="similarity">
    <text evidence="11 12">Belongs to the TonB-dependent receptor family.</text>
</comment>
<dbReference type="HOGENOM" id="CLU_008287_15_0_5"/>
<keyword evidence="10 11" id="KW-0998">Cell outer membrane</keyword>
<dbReference type="OrthoDB" id="7223550at2"/>
<dbReference type="InterPro" id="IPR036942">
    <property type="entry name" value="Beta-barrel_TonB_sf"/>
</dbReference>
<name>B0T4R6_CAUSK</name>
<evidence type="ECO:0000313" key="16">
    <source>
        <dbReference type="EMBL" id="ABZ71018.1"/>
    </source>
</evidence>
<proteinExistence type="inferred from homology"/>
<dbReference type="STRING" id="366602.Caul_1889"/>
<keyword evidence="13" id="KW-0732">Signal</keyword>
<evidence type="ECO:0000256" key="2">
    <source>
        <dbReference type="ARBA" id="ARBA00022448"/>
    </source>
</evidence>
<evidence type="ECO:0000256" key="12">
    <source>
        <dbReference type="RuleBase" id="RU003357"/>
    </source>
</evidence>
<keyword evidence="7" id="KW-0406">Ion transport</keyword>
<dbReference type="Pfam" id="PF00593">
    <property type="entry name" value="TonB_dep_Rec_b-barrel"/>
    <property type="match status" value="1"/>
</dbReference>
<dbReference type="GO" id="GO:0009279">
    <property type="term" value="C:cell outer membrane"/>
    <property type="evidence" value="ECO:0007669"/>
    <property type="project" value="UniProtKB-SubCell"/>
</dbReference>
<evidence type="ECO:0000256" key="4">
    <source>
        <dbReference type="ARBA" id="ARBA00022496"/>
    </source>
</evidence>
<dbReference type="InterPro" id="IPR012910">
    <property type="entry name" value="Plug_dom"/>
</dbReference>
<evidence type="ECO:0000256" key="8">
    <source>
        <dbReference type="ARBA" id="ARBA00023077"/>
    </source>
</evidence>
<evidence type="ECO:0000256" key="3">
    <source>
        <dbReference type="ARBA" id="ARBA00022452"/>
    </source>
</evidence>
<keyword evidence="16" id="KW-0675">Receptor</keyword>
<evidence type="ECO:0000256" key="11">
    <source>
        <dbReference type="PROSITE-ProRule" id="PRU01360"/>
    </source>
</evidence>
<comment type="subcellular location">
    <subcellularLocation>
        <location evidence="1 11">Cell outer membrane</location>
        <topology evidence="1 11">Multi-pass membrane protein</topology>
    </subcellularLocation>
</comment>
<gene>
    <name evidence="16" type="ordered locus">Caul_1889</name>
</gene>
<evidence type="ECO:0000256" key="13">
    <source>
        <dbReference type="SAM" id="SignalP"/>
    </source>
</evidence>
<dbReference type="PANTHER" id="PTHR32552">
    <property type="entry name" value="FERRICHROME IRON RECEPTOR-RELATED"/>
    <property type="match status" value="1"/>
</dbReference>
<dbReference type="EMBL" id="CP000927">
    <property type="protein sequence ID" value="ABZ71018.1"/>
    <property type="molecule type" value="Genomic_DNA"/>
</dbReference>
<dbReference type="Gene3D" id="2.40.170.20">
    <property type="entry name" value="TonB-dependent receptor, beta-barrel domain"/>
    <property type="match status" value="1"/>
</dbReference>
<keyword evidence="8 12" id="KW-0798">TonB box</keyword>
<dbReference type="GO" id="GO:0006826">
    <property type="term" value="P:iron ion transport"/>
    <property type="evidence" value="ECO:0007669"/>
    <property type="project" value="UniProtKB-KW"/>
</dbReference>
<reference evidence="16" key="1">
    <citation type="submission" date="2008-01" db="EMBL/GenBank/DDBJ databases">
        <title>Complete sequence of chromosome of Caulobacter sp. K31.</title>
        <authorList>
            <consortium name="US DOE Joint Genome Institute"/>
            <person name="Copeland A."/>
            <person name="Lucas S."/>
            <person name="Lapidus A."/>
            <person name="Barry K."/>
            <person name="Glavina del Rio T."/>
            <person name="Dalin E."/>
            <person name="Tice H."/>
            <person name="Pitluck S."/>
            <person name="Bruce D."/>
            <person name="Goodwin L."/>
            <person name="Thompson L.S."/>
            <person name="Brettin T."/>
            <person name="Detter J.C."/>
            <person name="Han C."/>
            <person name="Schmutz J."/>
            <person name="Larimer F."/>
            <person name="Land M."/>
            <person name="Hauser L."/>
            <person name="Kyrpides N."/>
            <person name="Kim E."/>
            <person name="Stephens C."/>
            <person name="Richardson P."/>
        </authorList>
    </citation>
    <scope>NUCLEOTIDE SEQUENCE [LARGE SCALE GENOMIC DNA]</scope>
    <source>
        <strain evidence="16">K31</strain>
    </source>
</reference>
<dbReference type="KEGG" id="cak:Caul_1889"/>
<accession>B0T4R6</accession>
<feature type="chain" id="PRO_5002755976" evidence="13">
    <location>
        <begin position="28"/>
        <end position="817"/>
    </location>
</feature>
<keyword evidence="4" id="KW-0410">Iron transport</keyword>
<protein>
    <submittedName>
        <fullName evidence="16">TonB-dependent receptor</fullName>
    </submittedName>
</protein>
<evidence type="ECO:0000259" key="14">
    <source>
        <dbReference type="Pfam" id="PF00593"/>
    </source>
</evidence>